<dbReference type="AlphaFoldDB" id="A0A3P7PLE8"/>
<keyword evidence="3" id="KW-1185">Reference proteome</keyword>
<proteinExistence type="predicted"/>
<protein>
    <submittedName>
        <fullName evidence="2">Uncharacterized protein</fullName>
    </submittedName>
</protein>
<evidence type="ECO:0000313" key="2">
    <source>
        <dbReference type="EMBL" id="VDN49778.1"/>
    </source>
</evidence>
<accession>A0A3P7PLE8</accession>
<evidence type="ECO:0000256" key="1">
    <source>
        <dbReference type="SAM" id="MobiDB-lite"/>
    </source>
</evidence>
<dbReference type="EMBL" id="UYRU01124575">
    <property type="protein sequence ID" value="VDN49778.1"/>
    <property type="molecule type" value="Genomic_DNA"/>
</dbReference>
<organism evidence="2 3">
    <name type="scientific">Dibothriocephalus latus</name>
    <name type="common">Fish tapeworm</name>
    <name type="synonym">Diphyllobothrium latum</name>
    <dbReference type="NCBI Taxonomy" id="60516"/>
    <lineage>
        <taxon>Eukaryota</taxon>
        <taxon>Metazoa</taxon>
        <taxon>Spiralia</taxon>
        <taxon>Lophotrochozoa</taxon>
        <taxon>Platyhelminthes</taxon>
        <taxon>Cestoda</taxon>
        <taxon>Eucestoda</taxon>
        <taxon>Diphyllobothriidea</taxon>
        <taxon>Diphyllobothriidae</taxon>
        <taxon>Dibothriocephalus</taxon>
    </lineage>
</organism>
<feature type="region of interest" description="Disordered" evidence="1">
    <location>
        <begin position="21"/>
        <end position="53"/>
    </location>
</feature>
<sequence length="117" mass="13032">MAQFQIGIGTNGKLYVWPLNPPEVPENNTERSETNRTENILRDDWGENGKQTPLIKVMEEEEEWLVREENAAPGGGIFPPSGDQQPGIKPMAPVPRSRRNEGFGGQLDKLLYAGTVE</sequence>
<feature type="region of interest" description="Disordered" evidence="1">
    <location>
        <begin position="71"/>
        <end position="117"/>
    </location>
</feature>
<gene>
    <name evidence="2" type="ORF">DILT_LOCUS19886</name>
</gene>
<evidence type="ECO:0000313" key="3">
    <source>
        <dbReference type="Proteomes" id="UP000281553"/>
    </source>
</evidence>
<reference evidence="2 3" key="1">
    <citation type="submission" date="2018-11" db="EMBL/GenBank/DDBJ databases">
        <authorList>
            <consortium name="Pathogen Informatics"/>
        </authorList>
    </citation>
    <scope>NUCLEOTIDE SEQUENCE [LARGE SCALE GENOMIC DNA]</scope>
</reference>
<feature type="compositionally biased region" description="Basic and acidic residues" evidence="1">
    <location>
        <begin position="28"/>
        <end position="47"/>
    </location>
</feature>
<feature type="non-terminal residue" evidence="2">
    <location>
        <position position="117"/>
    </location>
</feature>
<name>A0A3P7PLE8_DIBLA</name>
<dbReference type="Proteomes" id="UP000281553">
    <property type="component" value="Unassembled WGS sequence"/>
</dbReference>